<dbReference type="Gene3D" id="3.30.70.240">
    <property type="match status" value="1"/>
</dbReference>
<dbReference type="OrthoDB" id="364892at2759"/>
<evidence type="ECO:0000256" key="1">
    <source>
        <dbReference type="ARBA" id="ARBA00022490"/>
    </source>
</evidence>
<dbReference type="FunFam" id="3.30.70.240:FF:000003">
    <property type="entry name" value="Translation elongation factor 2"/>
    <property type="match status" value="1"/>
</dbReference>
<proteinExistence type="predicted"/>
<dbReference type="AlphaFoldDB" id="A0A395J662"/>
<dbReference type="SUPFAM" id="SSF54980">
    <property type="entry name" value="EF-G C-terminal domain-like"/>
    <property type="match status" value="1"/>
</dbReference>
<keyword evidence="2" id="KW-0251">Elongation factor</keyword>
<keyword evidence="3" id="KW-0648">Protein biosynthesis</keyword>
<dbReference type="GO" id="GO:0003746">
    <property type="term" value="F:translation elongation factor activity"/>
    <property type="evidence" value="ECO:0007669"/>
    <property type="project" value="UniProtKB-KW"/>
</dbReference>
<dbReference type="Pfam" id="PF00679">
    <property type="entry name" value="EFG_C"/>
    <property type="match status" value="1"/>
</dbReference>
<gene>
    <name evidence="5" type="ORF">DID88_005821</name>
</gene>
<dbReference type="Proteomes" id="UP000249056">
    <property type="component" value="Unassembled WGS sequence"/>
</dbReference>
<dbReference type="CDD" id="cd04096">
    <property type="entry name" value="eEF2_snRNP_like_C"/>
    <property type="match status" value="1"/>
</dbReference>
<dbReference type="GO" id="GO:0005829">
    <property type="term" value="C:cytosol"/>
    <property type="evidence" value="ECO:0007669"/>
    <property type="project" value="TreeGrafter"/>
</dbReference>
<dbReference type="SMART" id="SM00838">
    <property type="entry name" value="EFG_C"/>
    <property type="match status" value="1"/>
</dbReference>
<dbReference type="InterPro" id="IPR035647">
    <property type="entry name" value="EFG_III/V"/>
</dbReference>
<dbReference type="GO" id="GO:1990904">
    <property type="term" value="C:ribonucleoprotein complex"/>
    <property type="evidence" value="ECO:0007669"/>
    <property type="project" value="TreeGrafter"/>
</dbReference>
<evidence type="ECO:0000313" key="6">
    <source>
        <dbReference type="Proteomes" id="UP000249056"/>
    </source>
</evidence>
<reference evidence="5 6" key="1">
    <citation type="submission" date="2018-06" db="EMBL/GenBank/DDBJ databases">
        <title>Genome Sequence of the Brown Rot Fungal Pathogen Monilinia fructigena.</title>
        <authorList>
            <person name="Landi L."/>
            <person name="De Miccolis Angelini R.M."/>
            <person name="Pollastro S."/>
            <person name="Abate D."/>
            <person name="Faretra F."/>
            <person name="Romanazzi G."/>
        </authorList>
    </citation>
    <scope>NUCLEOTIDE SEQUENCE [LARGE SCALE GENOMIC DNA]</scope>
    <source>
        <strain evidence="5 6">Mfrg269</strain>
    </source>
</reference>
<evidence type="ECO:0000256" key="2">
    <source>
        <dbReference type="ARBA" id="ARBA00022768"/>
    </source>
</evidence>
<sequence length="104" mass="11611">MGGVYGVLTRRRGHVFAEEQRPGTPLFTIKAYLPVGESFGFNADLRSHTSGQAFPQSIFDHWQILPGGSPIDATSKTGQIVQELRKRKGLKVEVPGYENYYDKL</sequence>
<accession>A0A395J662</accession>
<dbReference type="InterPro" id="IPR000640">
    <property type="entry name" value="EFG_V-like"/>
</dbReference>
<dbReference type="GO" id="GO:0003924">
    <property type="term" value="F:GTPase activity"/>
    <property type="evidence" value="ECO:0007669"/>
    <property type="project" value="TreeGrafter"/>
</dbReference>
<dbReference type="PANTHER" id="PTHR42908">
    <property type="entry name" value="TRANSLATION ELONGATION FACTOR-RELATED"/>
    <property type="match status" value="1"/>
</dbReference>
<protein>
    <recommendedName>
        <fullName evidence="4">Elongation factor EFG domain-containing protein</fullName>
    </recommendedName>
</protein>
<evidence type="ECO:0000256" key="3">
    <source>
        <dbReference type="ARBA" id="ARBA00022917"/>
    </source>
</evidence>
<evidence type="ECO:0000259" key="4">
    <source>
        <dbReference type="SMART" id="SM00838"/>
    </source>
</evidence>
<feature type="domain" description="Elongation factor EFG" evidence="4">
    <location>
        <begin position="1"/>
        <end position="73"/>
    </location>
</feature>
<dbReference type="PANTHER" id="PTHR42908:SF10">
    <property type="entry name" value="EUKARYOTIC TRANSLATION ELONGATION FACTOR 2"/>
    <property type="match status" value="1"/>
</dbReference>
<name>A0A395J662_9HELO</name>
<keyword evidence="6" id="KW-1185">Reference proteome</keyword>
<comment type="caution">
    <text evidence="5">The sequence shown here is derived from an EMBL/GenBank/DDBJ whole genome shotgun (WGS) entry which is preliminary data.</text>
</comment>
<keyword evidence="1" id="KW-0963">Cytoplasm</keyword>
<dbReference type="GO" id="GO:0043022">
    <property type="term" value="F:ribosome binding"/>
    <property type="evidence" value="ECO:0007669"/>
    <property type="project" value="TreeGrafter"/>
</dbReference>
<evidence type="ECO:0000313" key="5">
    <source>
        <dbReference type="EMBL" id="RAL66149.1"/>
    </source>
</evidence>
<dbReference type="EMBL" id="QKRW01000007">
    <property type="protein sequence ID" value="RAL66149.1"/>
    <property type="molecule type" value="Genomic_DNA"/>
</dbReference>
<organism evidence="5 6">
    <name type="scientific">Monilinia fructigena</name>
    <dbReference type="NCBI Taxonomy" id="38457"/>
    <lineage>
        <taxon>Eukaryota</taxon>
        <taxon>Fungi</taxon>
        <taxon>Dikarya</taxon>
        <taxon>Ascomycota</taxon>
        <taxon>Pezizomycotina</taxon>
        <taxon>Leotiomycetes</taxon>
        <taxon>Helotiales</taxon>
        <taxon>Sclerotiniaceae</taxon>
        <taxon>Monilinia</taxon>
    </lineage>
</organism>